<dbReference type="AlphaFoldDB" id="A0A0E9SPB9"/>
<evidence type="ECO:0000313" key="1">
    <source>
        <dbReference type="EMBL" id="JAH43156.1"/>
    </source>
</evidence>
<dbReference type="EMBL" id="GBXM01065421">
    <property type="protein sequence ID" value="JAH43156.1"/>
    <property type="molecule type" value="Transcribed_RNA"/>
</dbReference>
<protein>
    <submittedName>
        <fullName evidence="1">Uncharacterized protein</fullName>
    </submittedName>
</protein>
<sequence length="33" mass="3920">MHYIQEHSALGHFQDNGMTFKTIKMRTNIVRIT</sequence>
<proteinExistence type="predicted"/>
<accession>A0A0E9SPB9</accession>
<reference evidence="1" key="1">
    <citation type="submission" date="2014-11" db="EMBL/GenBank/DDBJ databases">
        <authorList>
            <person name="Amaro Gonzalez C."/>
        </authorList>
    </citation>
    <scope>NUCLEOTIDE SEQUENCE</scope>
</reference>
<organism evidence="1">
    <name type="scientific">Anguilla anguilla</name>
    <name type="common">European freshwater eel</name>
    <name type="synonym">Muraena anguilla</name>
    <dbReference type="NCBI Taxonomy" id="7936"/>
    <lineage>
        <taxon>Eukaryota</taxon>
        <taxon>Metazoa</taxon>
        <taxon>Chordata</taxon>
        <taxon>Craniata</taxon>
        <taxon>Vertebrata</taxon>
        <taxon>Euteleostomi</taxon>
        <taxon>Actinopterygii</taxon>
        <taxon>Neopterygii</taxon>
        <taxon>Teleostei</taxon>
        <taxon>Anguilliformes</taxon>
        <taxon>Anguillidae</taxon>
        <taxon>Anguilla</taxon>
    </lineage>
</organism>
<name>A0A0E9SPB9_ANGAN</name>
<reference evidence="1" key="2">
    <citation type="journal article" date="2015" name="Fish Shellfish Immunol.">
        <title>Early steps in the European eel (Anguilla anguilla)-Vibrio vulnificus interaction in the gills: Role of the RtxA13 toxin.</title>
        <authorList>
            <person name="Callol A."/>
            <person name="Pajuelo D."/>
            <person name="Ebbesson L."/>
            <person name="Teles M."/>
            <person name="MacKenzie S."/>
            <person name="Amaro C."/>
        </authorList>
    </citation>
    <scope>NUCLEOTIDE SEQUENCE</scope>
</reference>